<dbReference type="AlphaFoldDB" id="A0A4P7W655"/>
<dbReference type="PROSITE" id="PS01228">
    <property type="entry name" value="COF_1"/>
    <property type="match status" value="1"/>
</dbReference>
<sequence length="224" mass="25142">MKQLIIFDLDGTLLNTIADLGTATNHALRACGFPQHNLASYPKMVGNGITRLIERALPEDERTPETIDKVRTHFKEYYDMHQTDLTQPYPGINDMLRELSEMGVKLAVASNKYQAAVEALIKHYFPFVNWQAVEGQKEGVPTKPDPSIVFEILAKCPARKSKVLYVGDSGVDMETARRACVDSCGVTWGFRSIKELKDHHADNIVNTPDEIIQVVKRPGLELYV</sequence>
<evidence type="ECO:0000313" key="6">
    <source>
        <dbReference type="Proteomes" id="UP000297149"/>
    </source>
</evidence>
<organism evidence="5 6">
    <name type="scientific">Duncaniella dubosii</name>
    <dbReference type="NCBI Taxonomy" id="2518971"/>
    <lineage>
        <taxon>Bacteria</taxon>
        <taxon>Pseudomonadati</taxon>
        <taxon>Bacteroidota</taxon>
        <taxon>Bacteroidia</taxon>
        <taxon>Bacteroidales</taxon>
        <taxon>Muribaculaceae</taxon>
        <taxon>Duncaniella</taxon>
    </lineage>
</organism>
<reference evidence="6" key="1">
    <citation type="submission" date="2019-02" db="EMBL/GenBank/DDBJ databases">
        <title>Isolation and identification of novel species under the genus Muribaculum.</title>
        <authorList>
            <person name="Miyake S."/>
            <person name="Ding Y."/>
            <person name="Low A."/>
            <person name="Soh M."/>
            <person name="Seedorf H."/>
        </authorList>
    </citation>
    <scope>NUCLEOTIDE SEQUENCE [LARGE SCALE GENOMIC DNA]</scope>
    <source>
        <strain evidence="6">H5</strain>
    </source>
</reference>
<accession>A0A4P7W655</accession>
<evidence type="ECO:0000256" key="2">
    <source>
        <dbReference type="ARBA" id="ARBA00004818"/>
    </source>
</evidence>
<name>A0A4P7W655_9BACT</name>
<dbReference type="SFLD" id="SFLDG01129">
    <property type="entry name" value="C1.5:_HAD__Beta-PGM__Phosphata"/>
    <property type="match status" value="1"/>
</dbReference>
<comment type="pathway">
    <text evidence="2">Organic acid metabolism; glycolate biosynthesis; glycolate from 2-phosphoglycolate: step 1/1.</text>
</comment>
<dbReference type="InterPro" id="IPR023198">
    <property type="entry name" value="PGP-like_dom2"/>
</dbReference>
<dbReference type="KEGG" id="ddb:E7747_15865"/>
<dbReference type="InterPro" id="IPR006439">
    <property type="entry name" value="HAD-SF_hydro_IA"/>
</dbReference>
<dbReference type="InterPro" id="IPR041492">
    <property type="entry name" value="HAD_2"/>
</dbReference>
<dbReference type="Proteomes" id="UP000297149">
    <property type="component" value="Chromosome"/>
</dbReference>
<evidence type="ECO:0000313" key="5">
    <source>
        <dbReference type="EMBL" id="QCD43599.1"/>
    </source>
</evidence>
<keyword evidence="6" id="KW-1185">Reference proteome</keyword>
<dbReference type="Pfam" id="PF13419">
    <property type="entry name" value="HAD_2"/>
    <property type="match status" value="1"/>
</dbReference>
<comment type="catalytic activity">
    <reaction evidence="1">
        <text>2-phosphoglycolate + H2O = glycolate + phosphate</text>
        <dbReference type="Rhea" id="RHEA:14369"/>
        <dbReference type="ChEBI" id="CHEBI:15377"/>
        <dbReference type="ChEBI" id="CHEBI:29805"/>
        <dbReference type="ChEBI" id="CHEBI:43474"/>
        <dbReference type="ChEBI" id="CHEBI:58033"/>
        <dbReference type="EC" id="3.1.3.18"/>
    </reaction>
</comment>
<dbReference type="Gene3D" id="1.10.150.240">
    <property type="entry name" value="Putative phosphatase, domain 2"/>
    <property type="match status" value="1"/>
</dbReference>
<dbReference type="GO" id="GO:0008967">
    <property type="term" value="F:phosphoglycolate phosphatase activity"/>
    <property type="evidence" value="ECO:0007669"/>
    <property type="project" value="UniProtKB-EC"/>
</dbReference>
<dbReference type="EMBL" id="CP039396">
    <property type="protein sequence ID" value="QCD43599.1"/>
    <property type="molecule type" value="Genomic_DNA"/>
</dbReference>
<proteinExistence type="inferred from homology"/>
<dbReference type="InterPro" id="IPR050155">
    <property type="entry name" value="HAD-like_hydrolase_sf"/>
</dbReference>
<evidence type="ECO:0000256" key="1">
    <source>
        <dbReference type="ARBA" id="ARBA00000830"/>
    </source>
</evidence>
<keyword evidence="5" id="KW-0378">Hydrolase</keyword>
<comment type="similarity">
    <text evidence="3">Belongs to the HAD-like hydrolase superfamily. CbbY/CbbZ/Gph/YieH family.</text>
</comment>
<dbReference type="NCBIfam" id="TIGR01549">
    <property type="entry name" value="HAD-SF-IA-v1"/>
    <property type="match status" value="1"/>
</dbReference>
<dbReference type="SUPFAM" id="SSF56784">
    <property type="entry name" value="HAD-like"/>
    <property type="match status" value="1"/>
</dbReference>
<dbReference type="RefSeq" id="WP_136416972.1">
    <property type="nucleotide sequence ID" value="NZ_CP039396.1"/>
</dbReference>
<evidence type="ECO:0000256" key="3">
    <source>
        <dbReference type="ARBA" id="ARBA00006171"/>
    </source>
</evidence>
<dbReference type="SFLD" id="SFLDS00003">
    <property type="entry name" value="Haloacid_Dehalogenase"/>
    <property type="match status" value="1"/>
</dbReference>
<dbReference type="EC" id="3.1.3.18" evidence="4"/>
<dbReference type="Gene3D" id="3.40.50.1000">
    <property type="entry name" value="HAD superfamily/HAD-like"/>
    <property type="match status" value="1"/>
</dbReference>
<dbReference type="PANTHER" id="PTHR43434:SF1">
    <property type="entry name" value="PHOSPHOGLYCOLATE PHOSPHATASE"/>
    <property type="match status" value="1"/>
</dbReference>
<dbReference type="PANTHER" id="PTHR43434">
    <property type="entry name" value="PHOSPHOGLYCOLATE PHOSPHATASE"/>
    <property type="match status" value="1"/>
</dbReference>
<protein>
    <recommendedName>
        <fullName evidence="4">phosphoglycolate phosphatase</fullName>
        <ecNumber evidence="4">3.1.3.18</ecNumber>
    </recommendedName>
</protein>
<dbReference type="InterPro" id="IPR036412">
    <property type="entry name" value="HAD-like_sf"/>
</dbReference>
<dbReference type="GO" id="GO:0005829">
    <property type="term" value="C:cytosol"/>
    <property type="evidence" value="ECO:0007669"/>
    <property type="project" value="TreeGrafter"/>
</dbReference>
<dbReference type="GO" id="GO:0006281">
    <property type="term" value="P:DNA repair"/>
    <property type="evidence" value="ECO:0007669"/>
    <property type="project" value="TreeGrafter"/>
</dbReference>
<dbReference type="InterPro" id="IPR023214">
    <property type="entry name" value="HAD_sf"/>
</dbReference>
<gene>
    <name evidence="5" type="ORF">E7747_15865</name>
</gene>
<evidence type="ECO:0000256" key="4">
    <source>
        <dbReference type="ARBA" id="ARBA00013078"/>
    </source>
</evidence>